<dbReference type="PANTHER" id="PTHR41259">
    <property type="entry name" value="DOUBLE-STRAND BREAK REPAIR RAD50 ATPASE, PUTATIVE-RELATED"/>
    <property type="match status" value="1"/>
</dbReference>
<dbReference type="SUPFAM" id="SSF52540">
    <property type="entry name" value="P-loop containing nucleoside triphosphate hydrolases"/>
    <property type="match status" value="1"/>
</dbReference>
<protein>
    <recommendedName>
        <fullName evidence="2">YhaN AAA domain-containing protein</fullName>
    </recommendedName>
</protein>
<dbReference type="RefSeq" id="WP_188611320.1">
    <property type="nucleotide sequence ID" value="NZ_BMGG01000008.1"/>
</dbReference>
<evidence type="ECO:0000313" key="4">
    <source>
        <dbReference type="Proteomes" id="UP000637002"/>
    </source>
</evidence>
<accession>A0A916UPS3</accession>
<proteinExistence type="predicted"/>
<keyword evidence="4" id="KW-1185">Reference proteome</keyword>
<name>A0A916UPS3_9HYPH</name>
<reference evidence="3" key="2">
    <citation type="submission" date="2020-09" db="EMBL/GenBank/DDBJ databases">
        <authorList>
            <person name="Sun Q."/>
            <person name="Zhou Y."/>
        </authorList>
    </citation>
    <scope>NUCLEOTIDE SEQUENCE</scope>
    <source>
        <strain evidence="3">CGMCC 1.12919</strain>
    </source>
</reference>
<organism evidence="3 4">
    <name type="scientific">Chelatococcus reniformis</name>
    <dbReference type="NCBI Taxonomy" id="1494448"/>
    <lineage>
        <taxon>Bacteria</taxon>
        <taxon>Pseudomonadati</taxon>
        <taxon>Pseudomonadota</taxon>
        <taxon>Alphaproteobacteria</taxon>
        <taxon>Hyphomicrobiales</taxon>
        <taxon>Chelatococcaceae</taxon>
        <taxon>Chelatococcus</taxon>
    </lineage>
</organism>
<evidence type="ECO:0000313" key="3">
    <source>
        <dbReference type="EMBL" id="GGC81259.1"/>
    </source>
</evidence>
<evidence type="ECO:0000259" key="2">
    <source>
        <dbReference type="Pfam" id="PF13514"/>
    </source>
</evidence>
<dbReference type="EMBL" id="BMGG01000008">
    <property type="protein sequence ID" value="GGC81259.1"/>
    <property type="molecule type" value="Genomic_DNA"/>
</dbReference>
<keyword evidence="1" id="KW-0175">Coiled coil</keyword>
<gene>
    <name evidence="3" type="ORF">GCM10010994_44020</name>
</gene>
<dbReference type="Gene3D" id="3.40.50.300">
    <property type="entry name" value="P-loop containing nucleotide triphosphate hydrolases"/>
    <property type="match status" value="2"/>
</dbReference>
<dbReference type="InterPro" id="IPR027417">
    <property type="entry name" value="P-loop_NTPase"/>
</dbReference>
<dbReference type="Pfam" id="PF13514">
    <property type="entry name" value="AAA_27"/>
    <property type="match status" value="1"/>
</dbReference>
<feature type="coiled-coil region" evidence="1">
    <location>
        <begin position="176"/>
        <end position="203"/>
    </location>
</feature>
<comment type="caution">
    <text evidence="3">The sequence shown here is derived from an EMBL/GenBank/DDBJ whole genome shotgun (WGS) entry which is preliminary data.</text>
</comment>
<dbReference type="Proteomes" id="UP000637002">
    <property type="component" value="Unassembled WGS sequence"/>
</dbReference>
<dbReference type="PANTHER" id="PTHR41259:SF1">
    <property type="entry name" value="DOUBLE-STRAND BREAK REPAIR RAD50 ATPASE, PUTATIVE-RELATED"/>
    <property type="match status" value="1"/>
</dbReference>
<sequence>MRLQRLDLTRYGKFTGHSIDFGERAAKQPDLHIIYGPNEAGKSTALAAFLDLLFGIKPQSPFNFLHPYATMRIDGALELAHGVQELGRIKRLQNSLLDRQGQPLPESIIAGELGIDRDSYCTMFCLDDETLEAGGESILASKGDLGQLLFSASAGLADLSRSLLDVRAQADRFYKRRAHNGALGELKARLAELKAERERIDTLASDHRQLVDTRDRAAAHYQDALACRGQTQARIDEIQRHLGALPRLATLRALRQRLLPLADVPDAPRGWAEDLPRLRDQEIELDVRLRAAATEAEQLSRDIDAIVVDAAALGLATKAGRLGDLRARFVTAEQDVPERRLQLRAAELVISGLLARLEREAETDPRRLLLPASTTAALRSLIEARSGIDAALRTAGAELSAARRRLQTARARLHAAAGSDGAARATDMAGLAAAMAEARASDHAARVRLAKRDRDAAQALLADRIRGLGPWRGEAGELAAAPALDADAVEYWRRALDDAETRLARHDSELARLDAETIRLEAERDAVGGATGIVSDQDAAAIRTQREQAWAVHRRSLDAESADKFEAAFRRDDIVTAARMGHLTELARLHRLGQAHAVGAAAQAHEARLQEAAARRLEELRLGFADAVRGLSSMLPDDWAPAQLQAWLARRSAALAAKAAAETAERDLRQAETDGAAIQATVSAALTAASVPHAGNAGVDALLAAAQAAIERQAEFAALRHAVVEAERELASRDAASRQAAADERRWTIAWGRNCARCWLGEGGEAPALAAVREILGALAELGPAVTTRAGLVDRIDKMEADRAAFRREVEAVASAMAIAAAGADPLDLETRIAERIDAARAAQARRNEVSARRAAAQQRQQSLADDAAVLGRRKSEMTAHFGVAALVDVEAKLRASEQRTALQGQADDAEREIVDALRSPTLAQAERVLDAADRAALETELIELRARFDDYDRRCHELFAARNKAADAIEAVGGDARVAEIEEQRRTILLEVEEGAVQYVRLRAGTAAMERALHAYRERHRSSMMAHASKAFRAISQGAYAGLRTQPVKDSETLIALPAGGGSKQAEELSKGTRFQLYLALRVAGYYEFARARPAVPFIADDIMETFDDFRAEEAFRLFAEMAEVGQVIYLTHHRHLCEIAARVCPTVKIHDLSRRASPFVSRREAKEGRNR</sequence>
<feature type="coiled-coil region" evidence="1">
    <location>
        <begin position="893"/>
        <end position="955"/>
    </location>
</feature>
<dbReference type="InterPro" id="IPR038734">
    <property type="entry name" value="YhaN_AAA"/>
</dbReference>
<reference evidence="3" key="1">
    <citation type="journal article" date="2014" name="Int. J. Syst. Evol. Microbiol.">
        <title>Complete genome sequence of Corynebacterium casei LMG S-19264T (=DSM 44701T), isolated from a smear-ripened cheese.</title>
        <authorList>
            <consortium name="US DOE Joint Genome Institute (JGI-PGF)"/>
            <person name="Walter F."/>
            <person name="Albersmeier A."/>
            <person name="Kalinowski J."/>
            <person name="Ruckert C."/>
        </authorList>
    </citation>
    <scope>NUCLEOTIDE SEQUENCE</scope>
    <source>
        <strain evidence="3">CGMCC 1.12919</strain>
    </source>
</reference>
<feature type="domain" description="YhaN AAA" evidence="2">
    <location>
        <begin position="1"/>
        <end position="201"/>
    </location>
</feature>
<feature type="coiled-coil region" evidence="1">
    <location>
        <begin position="496"/>
        <end position="523"/>
    </location>
</feature>
<dbReference type="AlphaFoldDB" id="A0A916UPS3"/>
<evidence type="ECO:0000256" key="1">
    <source>
        <dbReference type="SAM" id="Coils"/>
    </source>
</evidence>